<reference evidence="2 3" key="1">
    <citation type="submission" date="2018-04" db="EMBL/GenBank/DDBJ databases">
        <title>Genomic Encyclopedia of Type Strains, Phase III (KMG-III): the genomes of soil and plant-associated and newly described type strains.</title>
        <authorList>
            <person name="Whitman W."/>
        </authorList>
    </citation>
    <scope>NUCLEOTIDE SEQUENCE [LARGE SCALE GENOMIC DNA]</scope>
    <source>
        <strain evidence="2 3">KA25</strain>
    </source>
</reference>
<accession>A0A2T5K6B7</accession>
<dbReference type="RefSeq" id="WP_108221170.1">
    <property type="nucleotide sequence ID" value="NZ_CP090022.1"/>
</dbReference>
<dbReference type="PANTHER" id="PTHR36503">
    <property type="entry name" value="BLR2520 PROTEIN"/>
    <property type="match status" value="1"/>
</dbReference>
<sequence>MPQSIFVNLPVSDLARSIPFYRSLGFGLDAQFSDDTAACITVSDTIRFMLLTHERFEGFCTLPRADTSASTAVLIALSRDSRDAVDDLLAAALSTGGKEPKPADDHGWMYQRTVMDPDGNTLEIFWMDAEAASAARKMNSG</sequence>
<dbReference type="Pfam" id="PF00903">
    <property type="entry name" value="Glyoxalase"/>
    <property type="match status" value="1"/>
</dbReference>
<dbReference type="AlphaFoldDB" id="A0A2T5K6B7"/>
<comment type="caution">
    <text evidence="2">The sequence shown here is derived from an EMBL/GenBank/DDBJ whole genome shotgun (WGS) entry which is preliminary data.</text>
</comment>
<proteinExistence type="predicted"/>
<feature type="domain" description="VOC" evidence="1">
    <location>
        <begin position="3"/>
        <end position="127"/>
    </location>
</feature>
<organism evidence="2 3">
    <name type="scientific">Cereibacter azotoformans</name>
    <dbReference type="NCBI Taxonomy" id="43057"/>
    <lineage>
        <taxon>Bacteria</taxon>
        <taxon>Pseudomonadati</taxon>
        <taxon>Pseudomonadota</taxon>
        <taxon>Alphaproteobacteria</taxon>
        <taxon>Rhodobacterales</taxon>
        <taxon>Paracoccaceae</taxon>
        <taxon>Cereibacter</taxon>
    </lineage>
</organism>
<dbReference type="OrthoDB" id="9798430at2"/>
<dbReference type="InterPro" id="IPR029068">
    <property type="entry name" value="Glyas_Bleomycin-R_OHBP_Dase"/>
</dbReference>
<evidence type="ECO:0000259" key="1">
    <source>
        <dbReference type="PROSITE" id="PS51819"/>
    </source>
</evidence>
<dbReference type="PANTHER" id="PTHR36503:SF2">
    <property type="entry name" value="BLR2408 PROTEIN"/>
    <property type="match status" value="1"/>
</dbReference>
<dbReference type="Proteomes" id="UP000244060">
    <property type="component" value="Unassembled WGS sequence"/>
</dbReference>
<dbReference type="InterPro" id="IPR004360">
    <property type="entry name" value="Glyas_Fos-R_dOase_dom"/>
</dbReference>
<gene>
    <name evidence="2" type="ORF">C8J28_11091</name>
</gene>
<evidence type="ECO:0000313" key="2">
    <source>
        <dbReference type="EMBL" id="PTR17967.1"/>
    </source>
</evidence>
<evidence type="ECO:0000313" key="3">
    <source>
        <dbReference type="Proteomes" id="UP000244060"/>
    </source>
</evidence>
<dbReference type="PROSITE" id="PS51819">
    <property type="entry name" value="VOC"/>
    <property type="match status" value="1"/>
</dbReference>
<dbReference type="InterPro" id="IPR037523">
    <property type="entry name" value="VOC_core"/>
</dbReference>
<keyword evidence="3" id="KW-1185">Reference proteome</keyword>
<dbReference type="EMBL" id="QAOT01000010">
    <property type="protein sequence ID" value="PTR17967.1"/>
    <property type="molecule type" value="Genomic_DNA"/>
</dbReference>
<dbReference type="Gene3D" id="3.10.180.10">
    <property type="entry name" value="2,3-Dihydroxybiphenyl 1,2-Dioxygenase, domain 1"/>
    <property type="match status" value="1"/>
</dbReference>
<protein>
    <recommendedName>
        <fullName evidence="1">VOC domain-containing protein</fullName>
    </recommendedName>
</protein>
<name>A0A2T5K6B7_9RHOB</name>
<dbReference type="SUPFAM" id="SSF54593">
    <property type="entry name" value="Glyoxalase/Bleomycin resistance protein/Dihydroxybiphenyl dioxygenase"/>
    <property type="match status" value="1"/>
</dbReference>